<name>A0ABP5GHA9_9ACTN</name>
<sequence length="91" mass="10606">MWVLCAWDQATYRHYQGSNHEVLSDRTEVPLHVLCSPQPSARRRRIMTARTNRVHWSNRHSPSRRQTSPESTWPEADLPGERGTRRPSSSV</sequence>
<organism evidence="2 3">
    <name type="scientific">Streptomyces cheonanensis</name>
    <dbReference type="NCBI Taxonomy" id="312720"/>
    <lineage>
        <taxon>Bacteria</taxon>
        <taxon>Bacillati</taxon>
        <taxon>Actinomycetota</taxon>
        <taxon>Actinomycetes</taxon>
        <taxon>Kitasatosporales</taxon>
        <taxon>Streptomycetaceae</taxon>
        <taxon>Streptomyces</taxon>
    </lineage>
</organism>
<feature type="compositionally biased region" description="Basic residues" evidence="1">
    <location>
        <begin position="49"/>
        <end position="63"/>
    </location>
</feature>
<accession>A0ABP5GHA9</accession>
<comment type="caution">
    <text evidence="2">The sequence shown here is derived from an EMBL/GenBank/DDBJ whole genome shotgun (WGS) entry which is preliminary data.</text>
</comment>
<dbReference type="EMBL" id="BAAANQ010000002">
    <property type="protein sequence ID" value="GAA2044561.1"/>
    <property type="molecule type" value="Genomic_DNA"/>
</dbReference>
<proteinExistence type="predicted"/>
<evidence type="ECO:0000256" key="1">
    <source>
        <dbReference type="SAM" id="MobiDB-lite"/>
    </source>
</evidence>
<dbReference type="Proteomes" id="UP001403094">
    <property type="component" value="Unassembled WGS sequence"/>
</dbReference>
<protein>
    <submittedName>
        <fullName evidence="2">Uncharacterized protein</fullName>
    </submittedName>
</protein>
<gene>
    <name evidence="2" type="ORF">GCM10009757_10150</name>
</gene>
<keyword evidence="3" id="KW-1185">Reference proteome</keyword>
<evidence type="ECO:0000313" key="2">
    <source>
        <dbReference type="EMBL" id="GAA2044561.1"/>
    </source>
</evidence>
<feature type="region of interest" description="Disordered" evidence="1">
    <location>
        <begin position="49"/>
        <end position="91"/>
    </location>
</feature>
<evidence type="ECO:0000313" key="3">
    <source>
        <dbReference type="Proteomes" id="UP001403094"/>
    </source>
</evidence>
<reference evidence="3" key="1">
    <citation type="journal article" date="2019" name="Int. J. Syst. Evol. Microbiol.">
        <title>The Global Catalogue of Microorganisms (GCM) 10K type strain sequencing project: providing services to taxonomists for standard genome sequencing and annotation.</title>
        <authorList>
            <consortium name="The Broad Institute Genomics Platform"/>
            <consortium name="The Broad Institute Genome Sequencing Center for Infectious Disease"/>
            <person name="Wu L."/>
            <person name="Ma J."/>
        </authorList>
    </citation>
    <scope>NUCLEOTIDE SEQUENCE [LARGE SCALE GENOMIC DNA]</scope>
    <source>
        <strain evidence="3">JCM 14549</strain>
    </source>
</reference>